<feature type="domain" description="NAD-dependent epimerase/dehydratase" evidence="2">
    <location>
        <begin position="3"/>
        <end position="221"/>
    </location>
</feature>
<name>A0ABS8FVL8_9FIRM</name>
<gene>
    <name evidence="3" type="ORF">LKD70_02875</name>
</gene>
<evidence type="ECO:0000259" key="2">
    <source>
        <dbReference type="Pfam" id="PF01370"/>
    </source>
</evidence>
<dbReference type="SUPFAM" id="SSF51735">
    <property type="entry name" value="NAD(P)-binding Rossmann-fold domains"/>
    <property type="match status" value="1"/>
</dbReference>
<dbReference type="InterPro" id="IPR001509">
    <property type="entry name" value="Epimerase_deHydtase"/>
</dbReference>
<dbReference type="Gene3D" id="3.40.50.720">
    <property type="entry name" value="NAD(P)-binding Rossmann-like Domain"/>
    <property type="match status" value="1"/>
</dbReference>
<proteinExistence type="inferred from homology"/>
<dbReference type="EMBL" id="JAJEQX010000003">
    <property type="protein sequence ID" value="MCC2253393.1"/>
    <property type="molecule type" value="Genomic_DNA"/>
</dbReference>
<dbReference type="Proteomes" id="UP001198151">
    <property type="component" value="Unassembled WGS sequence"/>
</dbReference>
<comment type="caution">
    <text evidence="3">The sequence shown here is derived from an EMBL/GenBank/DDBJ whole genome shotgun (WGS) entry which is preliminary data.</text>
</comment>
<evidence type="ECO:0000256" key="1">
    <source>
        <dbReference type="ARBA" id="ARBA00007637"/>
    </source>
</evidence>
<dbReference type="CDD" id="cd08946">
    <property type="entry name" value="SDR_e"/>
    <property type="match status" value="1"/>
</dbReference>
<reference evidence="3 4" key="1">
    <citation type="submission" date="2021-10" db="EMBL/GenBank/DDBJ databases">
        <title>Anaerobic single-cell dispensing facilitates the cultivation of human gut bacteria.</title>
        <authorList>
            <person name="Afrizal A."/>
        </authorList>
    </citation>
    <scope>NUCLEOTIDE SEQUENCE [LARGE SCALE GENOMIC DNA]</scope>
    <source>
        <strain evidence="3 4">CLA-AA-H200</strain>
    </source>
</reference>
<dbReference type="InterPro" id="IPR036291">
    <property type="entry name" value="NAD(P)-bd_dom_sf"/>
</dbReference>
<dbReference type="PANTHER" id="PTHR43000">
    <property type="entry name" value="DTDP-D-GLUCOSE 4,6-DEHYDRATASE-RELATED"/>
    <property type="match status" value="1"/>
</dbReference>
<protein>
    <submittedName>
        <fullName evidence="3">NAD(P)-dependent oxidoreductase</fullName>
    </submittedName>
</protein>
<evidence type="ECO:0000313" key="4">
    <source>
        <dbReference type="Proteomes" id="UP001198151"/>
    </source>
</evidence>
<organism evidence="3 4">
    <name type="scientific">Ruminococcus turbiniformis</name>
    <dbReference type="NCBI Taxonomy" id="2881258"/>
    <lineage>
        <taxon>Bacteria</taxon>
        <taxon>Bacillati</taxon>
        <taxon>Bacillota</taxon>
        <taxon>Clostridia</taxon>
        <taxon>Eubacteriales</taxon>
        <taxon>Oscillospiraceae</taxon>
        <taxon>Ruminococcus</taxon>
    </lineage>
</organism>
<sequence>MRILVTGSKGYIGRYAVDLLLKEGHTIIDYDRDQMPPYKNPNRIFVHGECNDATRLLNVYKEYNVEAILHLAGQSSPWVSLDSPIETINSNMVATITVLDTARLAGIKRVVVFSSDAAYGEQGDKVCDAYSAMYPRTVYAVTKVANEMLARVYNINFGMSCVAIRCGRVFGGRRLTKDTLKDMLLAAVHGEKFVMEHGADQLMILVHVDDIADLILRALTVAPEKVSKMAVYNGMSYGAYVKDVVKMVQEFVPDFTYEVGPGREIVNGIENENPGKWDMTDTERDLGYKPKHSFMDELKLYYEFLKEDEANY</sequence>
<dbReference type="RefSeq" id="WP_227706541.1">
    <property type="nucleotide sequence ID" value="NZ_JAJEQX010000003.1"/>
</dbReference>
<dbReference type="Pfam" id="PF01370">
    <property type="entry name" value="Epimerase"/>
    <property type="match status" value="1"/>
</dbReference>
<evidence type="ECO:0000313" key="3">
    <source>
        <dbReference type="EMBL" id="MCC2253393.1"/>
    </source>
</evidence>
<keyword evidence="4" id="KW-1185">Reference proteome</keyword>
<comment type="similarity">
    <text evidence="1">Belongs to the NAD(P)-dependent epimerase/dehydratase family.</text>
</comment>
<accession>A0ABS8FVL8</accession>